<dbReference type="Pfam" id="PF12697">
    <property type="entry name" value="Abhydrolase_6"/>
    <property type="match status" value="1"/>
</dbReference>
<dbReference type="Proteomes" id="UP001156870">
    <property type="component" value="Unassembled WGS sequence"/>
</dbReference>
<keyword evidence="4" id="KW-1185">Reference proteome</keyword>
<dbReference type="SUPFAM" id="SSF53474">
    <property type="entry name" value="alpha/beta-Hydrolases"/>
    <property type="match status" value="1"/>
</dbReference>
<dbReference type="RefSeq" id="WP_232593983.1">
    <property type="nucleotide sequence ID" value="NZ_BSPD01000080.1"/>
</dbReference>
<evidence type="ECO:0000313" key="3">
    <source>
        <dbReference type="EMBL" id="GLS27539.1"/>
    </source>
</evidence>
<evidence type="ECO:0000259" key="2">
    <source>
        <dbReference type="Pfam" id="PF12697"/>
    </source>
</evidence>
<feature type="region of interest" description="Disordered" evidence="1">
    <location>
        <begin position="77"/>
        <end position="113"/>
    </location>
</feature>
<dbReference type="InterPro" id="IPR000073">
    <property type="entry name" value="AB_hydrolase_1"/>
</dbReference>
<feature type="domain" description="AB hydrolase-1" evidence="2">
    <location>
        <begin position="129"/>
        <end position="294"/>
    </location>
</feature>
<organism evidence="3 4">
    <name type="scientific">Marinibactrum halimedae</name>
    <dbReference type="NCBI Taxonomy" id="1444977"/>
    <lineage>
        <taxon>Bacteria</taxon>
        <taxon>Pseudomonadati</taxon>
        <taxon>Pseudomonadota</taxon>
        <taxon>Gammaproteobacteria</taxon>
        <taxon>Cellvibrionales</taxon>
        <taxon>Cellvibrionaceae</taxon>
        <taxon>Marinibactrum</taxon>
    </lineage>
</organism>
<evidence type="ECO:0000313" key="4">
    <source>
        <dbReference type="Proteomes" id="UP001156870"/>
    </source>
</evidence>
<protein>
    <recommendedName>
        <fullName evidence="2">AB hydrolase-1 domain-containing protein</fullName>
    </recommendedName>
</protein>
<comment type="caution">
    <text evidence="3">The sequence shown here is derived from an EMBL/GenBank/DDBJ whole genome shotgun (WGS) entry which is preliminary data.</text>
</comment>
<feature type="compositionally biased region" description="Low complexity" evidence="1">
    <location>
        <begin position="84"/>
        <end position="113"/>
    </location>
</feature>
<dbReference type="AlphaFoldDB" id="A0AA37T692"/>
<reference evidence="3 4" key="1">
    <citation type="journal article" date="2014" name="Int. J. Syst. Evol. Microbiol.">
        <title>Complete genome sequence of Corynebacterium casei LMG S-19264T (=DSM 44701T), isolated from a smear-ripened cheese.</title>
        <authorList>
            <consortium name="US DOE Joint Genome Institute (JGI-PGF)"/>
            <person name="Walter F."/>
            <person name="Albersmeier A."/>
            <person name="Kalinowski J."/>
            <person name="Ruckert C."/>
        </authorList>
    </citation>
    <scope>NUCLEOTIDE SEQUENCE [LARGE SCALE GENOMIC DNA]</scope>
    <source>
        <strain evidence="3 4">NBRC 110095</strain>
    </source>
</reference>
<accession>A0AA37T692</accession>
<dbReference type="InterPro" id="IPR029058">
    <property type="entry name" value="AB_hydrolase_fold"/>
</dbReference>
<evidence type="ECO:0000256" key="1">
    <source>
        <dbReference type="SAM" id="MobiDB-lite"/>
    </source>
</evidence>
<dbReference type="EMBL" id="BSPD01000080">
    <property type="protein sequence ID" value="GLS27539.1"/>
    <property type="molecule type" value="Genomic_DNA"/>
</dbReference>
<sequence>MTWIWLRGLGREAGHWGGLPNHAESLLNEPIITLDIPGCGRKRHQSCPLSMGPIVQELMRDVDDALVSIGNRAQAMSFQSNDAQSSSTQSRSTQSRSTQSRSTQSSEARPPSKAVAVSSSSFSSSSFKVLGLSLGGLVGLHWASVDRRVERLVVVNSSSRLSPFYHRLRPLGAMKLLSAALAMDKSRERRERRILSAVSNKPHRAKQVAPLWSEIARHRPAALTQVFRQLLLAGATSVPALDQLKHCQLTFLASRGDRLVDYRCSARLAQFYHSTLKLHDNAGHDIPLDDPEWLLTQIAALEVDCNSPLTGC</sequence>
<proteinExistence type="predicted"/>
<name>A0AA37T692_9GAMM</name>
<dbReference type="Gene3D" id="3.40.50.1820">
    <property type="entry name" value="alpha/beta hydrolase"/>
    <property type="match status" value="1"/>
</dbReference>
<gene>
    <name evidence="3" type="ORF">GCM10007877_32580</name>
</gene>